<gene>
    <name evidence="2" type="ORF">V4C56_34565</name>
</gene>
<comment type="caution">
    <text evidence="2">The sequence shown here is derived from an EMBL/GenBank/DDBJ whole genome shotgun (WGS) entry which is preliminary data.</text>
</comment>
<proteinExistence type="predicted"/>
<accession>A0ABU9RCE7</accession>
<organism evidence="2 3">
    <name type="scientific">Paraburkholderia azotifigens</name>
    <dbReference type="NCBI Taxonomy" id="2057004"/>
    <lineage>
        <taxon>Bacteria</taxon>
        <taxon>Pseudomonadati</taxon>
        <taxon>Pseudomonadota</taxon>
        <taxon>Betaproteobacteria</taxon>
        <taxon>Burkholderiales</taxon>
        <taxon>Burkholderiaceae</taxon>
        <taxon>Paraburkholderia</taxon>
    </lineage>
</organism>
<feature type="region of interest" description="Disordered" evidence="1">
    <location>
        <begin position="1"/>
        <end position="21"/>
    </location>
</feature>
<name>A0ABU9RCE7_9BURK</name>
<evidence type="ECO:0000256" key="1">
    <source>
        <dbReference type="SAM" id="MobiDB-lite"/>
    </source>
</evidence>
<sequence>MATRQKQKPMKPNAMERDPDTVTIMDPRYTDPVKRGAMLAASPLMRGAVTGRKYSEGIFGEDTDLTAYLAELRVLSQTVQNGDMTGLEKMLVTQANTLDMIFNQLARKAAFSEYLNQFQTHLSLALKAQAQSRATVEALAEIRNPRPVAFVKQANIANGPQQVNNGGTTANISAPPQSLAREKNGEATNELLTDDHGTTLDTRTTSATGQSDKALEALGKLDRSAHDCR</sequence>
<reference evidence="2 3" key="1">
    <citation type="submission" date="2024-01" db="EMBL/GenBank/DDBJ databases">
        <title>The diversity of rhizobia nodulating Mimosa spp. in eleven states of Brazil covering several biomes is determined by host plant, location, and edaphic factors.</title>
        <authorList>
            <person name="Rouws L."/>
            <person name="Barauna A."/>
            <person name="Beukes C."/>
            <person name="De Faria S.M."/>
            <person name="Gross E."/>
            <person name="Dos Reis Junior F.B."/>
            <person name="Simon M."/>
            <person name="Maluk M."/>
            <person name="Odee D.W."/>
            <person name="Kenicer G."/>
            <person name="Young J.P.W."/>
            <person name="Reis V.M."/>
            <person name="Zilli J."/>
            <person name="James E.K."/>
        </authorList>
    </citation>
    <scope>NUCLEOTIDE SEQUENCE [LARGE SCALE GENOMIC DNA]</scope>
    <source>
        <strain evidence="2 3">JPY530</strain>
    </source>
</reference>
<dbReference type="EMBL" id="JAZHGA010000037">
    <property type="protein sequence ID" value="MEM5344736.1"/>
    <property type="molecule type" value="Genomic_DNA"/>
</dbReference>
<feature type="compositionally biased region" description="Basic and acidic residues" evidence="1">
    <location>
        <begin position="213"/>
        <end position="229"/>
    </location>
</feature>
<protein>
    <recommendedName>
        <fullName evidence="4">Phasin family protein</fullName>
    </recommendedName>
</protein>
<evidence type="ECO:0008006" key="4">
    <source>
        <dbReference type="Google" id="ProtNLM"/>
    </source>
</evidence>
<evidence type="ECO:0000313" key="2">
    <source>
        <dbReference type="EMBL" id="MEM5344736.1"/>
    </source>
</evidence>
<keyword evidence="3" id="KW-1185">Reference proteome</keyword>
<dbReference type="RefSeq" id="WP_240057047.1">
    <property type="nucleotide sequence ID" value="NZ_JAZHFZ010000022.1"/>
</dbReference>
<evidence type="ECO:0000313" key="3">
    <source>
        <dbReference type="Proteomes" id="UP001481677"/>
    </source>
</evidence>
<feature type="region of interest" description="Disordered" evidence="1">
    <location>
        <begin position="160"/>
        <end position="229"/>
    </location>
</feature>
<dbReference type="Proteomes" id="UP001481677">
    <property type="component" value="Unassembled WGS sequence"/>
</dbReference>
<feature type="compositionally biased region" description="Polar residues" evidence="1">
    <location>
        <begin position="160"/>
        <end position="176"/>
    </location>
</feature>